<evidence type="ECO:0000313" key="1">
    <source>
        <dbReference type="EMBL" id="KPG06354.1"/>
    </source>
</evidence>
<organism evidence="1 2">
    <name type="scientific">Mycobacteroides immunogenum</name>
    <dbReference type="NCBI Taxonomy" id="83262"/>
    <lineage>
        <taxon>Bacteria</taxon>
        <taxon>Bacillati</taxon>
        <taxon>Actinomycetota</taxon>
        <taxon>Actinomycetes</taxon>
        <taxon>Mycobacteriales</taxon>
        <taxon>Mycobacteriaceae</taxon>
        <taxon>Mycobacteroides</taxon>
    </lineage>
</organism>
<dbReference type="AlphaFoldDB" id="A0A7V8RV65"/>
<protein>
    <submittedName>
        <fullName evidence="1">Uncharacterized protein</fullName>
    </submittedName>
</protein>
<sequence length="466" mass="49896">MNLGQQPAGTVVEVIMQGGEAFVEVLDDQNLGLLTSGQVHTYFGGPISGTFQCTLPTTGIWYVLGIATAGPTQAQIFTTAPTPNGARLPWAQDAQPIELQNGEVPDGTATAVDEPVNPGDTPSDPLTHTYTASQFNQTAIEVGGGPGFDLAHNAQGIRADEGVLIQDGRIMFGDAAQVASGRYGDLPYINTPMYKYHLNENGMPILDGPPLPIPEADIELGRRIIPIGSTGPNPMPNGQGLLFGAVWGDPAKPGKNDSDFRPDTLVYDTRRQGPFTSVATIKGLRMVTAIPFGDNQLLISGVSGEGSNVSRKLFLTPPQQKPGDWSFLDQQHWTRMPGEFLVNDDASADIASSLFRFETPTGTQYGLLTPNLDNSGIDMRLSATPEGLMSALPQHVVPTGTMPWTFLYAPTKTQITPLPDGSYDMAMTFSARQIPDGVDPKQIGSQTYENVFGHVMILPSQTIQDN</sequence>
<proteinExistence type="predicted"/>
<name>A0A7V8RV65_9MYCO</name>
<dbReference type="Proteomes" id="UP000037843">
    <property type="component" value="Unassembled WGS sequence"/>
</dbReference>
<evidence type="ECO:0000313" key="2">
    <source>
        <dbReference type="Proteomes" id="UP000037843"/>
    </source>
</evidence>
<dbReference type="EMBL" id="LJFO01000013">
    <property type="protein sequence ID" value="KPG06354.1"/>
    <property type="molecule type" value="Genomic_DNA"/>
</dbReference>
<comment type="caution">
    <text evidence="1">The sequence shown here is derived from an EMBL/GenBank/DDBJ whole genome shotgun (WGS) entry which is preliminary data.</text>
</comment>
<dbReference type="InterPro" id="IPR036488">
    <property type="entry name" value="DUF1883-like_sf"/>
</dbReference>
<dbReference type="Gene3D" id="4.10.1210.10">
    <property type="entry name" value="Atu1913-like"/>
    <property type="match status" value="1"/>
</dbReference>
<reference evidence="1 2" key="1">
    <citation type="submission" date="2015-09" db="EMBL/GenBank/DDBJ databases">
        <title>Genome Sequences of Mycobacterium immunogenum Isolates, Recuperated from a Chloraminated Drinking Water Distribution System Simulator Subjected to Episodes of Nitrification.</title>
        <authorList>
            <person name="Gomez-Alvarez V."/>
            <person name="Revetta R.P."/>
        </authorList>
    </citation>
    <scope>NUCLEOTIDE SEQUENCE [LARGE SCALE GENOMIC DNA]</scope>
    <source>
        <strain evidence="1 2">H008</strain>
    </source>
</reference>
<gene>
    <name evidence="1" type="ORF">AN908_21370</name>
</gene>
<accession>A0A7V8RV65</accession>